<protein>
    <submittedName>
        <fullName evidence="1">Uncharacterized protein</fullName>
    </submittedName>
</protein>
<name>A0A540W4G7_9ACTN</name>
<accession>A0A540W4G7</accession>
<dbReference type="EMBL" id="VIGB01000003">
    <property type="protein sequence ID" value="TQF03928.1"/>
    <property type="molecule type" value="Genomic_DNA"/>
</dbReference>
<dbReference type="Proteomes" id="UP000319103">
    <property type="component" value="Unassembled WGS sequence"/>
</dbReference>
<gene>
    <name evidence="1" type="ORF">E6W39_18940</name>
</gene>
<organism evidence="1 2">
    <name type="scientific">Kitasatospora acidiphila</name>
    <dbReference type="NCBI Taxonomy" id="2567942"/>
    <lineage>
        <taxon>Bacteria</taxon>
        <taxon>Bacillati</taxon>
        <taxon>Actinomycetota</taxon>
        <taxon>Actinomycetes</taxon>
        <taxon>Kitasatosporales</taxon>
        <taxon>Streptomycetaceae</taxon>
        <taxon>Kitasatospora</taxon>
    </lineage>
</organism>
<keyword evidence="2" id="KW-1185">Reference proteome</keyword>
<dbReference type="OrthoDB" id="4191364at2"/>
<reference evidence="1 2" key="1">
    <citation type="submission" date="2019-06" db="EMBL/GenBank/DDBJ databases">
        <title>Description of Kitasatospora acidophila sp. nov. isolated from pine grove soil, and reclassification of Streptomyces novaecaesareae to Kitasatospora novaeceasareae comb. nov.</title>
        <authorList>
            <person name="Kim M.J."/>
        </authorList>
    </citation>
    <scope>NUCLEOTIDE SEQUENCE [LARGE SCALE GENOMIC DNA]</scope>
    <source>
        <strain evidence="1 2">MMS16-CNU292</strain>
    </source>
</reference>
<proteinExistence type="predicted"/>
<dbReference type="RefSeq" id="WP_141634528.1">
    <property type="nucleotide sequence ID" value="NZ_VIGB01000003.1"/>
</dbReference>
<sequence length="208" mass="23091">MSLPILAQVADVQARMPRALTTEETTRAGVLLVDASARVRAHVRQTISRTQTTAIIPPNDNQIVLPERPVISVDAVARVNADGKSFMPYSVWTFDGRDTLMLGPPSAIINAPQVWTDMDWFWRNVTYQIQYTHGYATIPDDIVGIVASMVMRVIMAPGSPGVQSETIGGYSYRMMDGYPTAIVTLSTDEAKYLTRVYGGRRNRTIELR</sequence>
<dbReference type="AlphaFoldDB" id="A0A540W4G7"/>
<comment type="caution">
    <text evidence="1">The sequence shown here is derived from an EMBL/GenBank/DDBJ whole genome shotgun (WGS) entry which is preliminary data.</text>
</comment>
<evidence type="ECO:0000313" key="2">
    <source>
        <dbReference type="Proteomes" id="UP000319103"/>
    </source>
</evidence>
<evidence type="ECO:0000313" key="1">
    <source>
        <dbReference type="EMBL" id="TQF03928.1"/>
    </source>
</evidence>